<dbReference type="Pfam" id="PF21962">
    <property type="entry name" value="DUF6924"/>
    <property type="match status" value="1"/>
</dbReference>
<evidence type="ECO:0000259" key="1">
    <source>
        <dbReference type="Pfam" id="PF21962"/>
    </source>
</evidence>
<name>A0A101SXJ3_9ACTN</name>
<dbReference type="RefSeq" id="WP_061925730.1">
    <property type="nucleotide sequence ID" value="NZ_JBEYBH010000007.1"/>
</dbReference>
<dbReference type="OrthoDB" id="7854965at2"/>
<proteinExistence type="predicted"/>
<gene>
    <name evidence="2" type="ORF">AQJ66_23400</name>
</gene>
<evidence type="ECO:0000313" key="3">
    <source>
        <dbReference type="Proteomes" id="UP000053024"/>
    </source>
</evidence>
<dbReference type="EMBL" id="LMWX01000039">
    <property type="protein sequence ID" value="KUN82000.1"/>
    <property type="molecule type" value="Genomic_DNA"/>
</dbReference>
<dbReference type="AlphaFoldDB" id="A0A101SXJ3"/>
<dbReference type="Proteomes" id="UP000053024">
    <property type="component" value="Unassembled WGS sequence"/>
</dbReference>
<sequence>MALPGGDGDFSLVLRTDFSDDAAWRAVCAELEAAEEFSTAVLEDDPRFSGATVRALLDEEAAAAEADRVFHVFLADAFTMTDPEHRLLAVDLADEPGRTFRVPPRWFPDISVNLAIANMDFAEFADEVDGSGTYRGLSDGGRDEA</sequence>
<protein>
    <recommendedName>
        <fullName evidence="1">DUF6924 domain-containing protein</fullName>
    </recommendedName>
</protein>
<keyword evidence="3" id="KW-1185">Reference proteome</keyword>
<feature type="domain" description="DUF6924" evidence="1">
    <location>
        <begin position="11"/>
        <end position="136"/>
    </location>
</feature>
<dbReference type="InterPro" id="IPR053832">
    <property type="entry name" value="DUF6924"/>
</dbReference>
<organism evidence="2 3">
    <name type="scientific">Streptomyces bungoensis</name>
    <dbReference type="NCBI Taxonomy" id="285568"/>
    <lineage>
        <taxon>Bacteria</taxon>
        <taxon>Bacillati</taxon>
        <taxon>Actinomycetota</taxon>
        <taxon>Actinomycetes</taxon>
        <taxon>Kitasatosporales</taxon>
        <taxon>Streptomycetaceae</taxon>
        <taxon>Streptomyces</taxon>
    </lineage>
</organism>
<reference evidence="2 3" key="1">
    <citation type="submission" date="2015-10" db="EMBL/GenBank/DDBJ databases">
        <title>Draft genome sequence of Streptomyces bungoensis DSM 41781, type strain for the species Streptomyces bungoensis.</title>
        <authorList>
            <person name="Ruckert C."/>
            <person name="Winkler A."/>
            <person name="Kalinowski J."/>
            <person name="Kampfer P."/>
            <person name="Glaeser S."/>
        </authorList>
    </citation>
    <scope>NUCLEOTIDE SEQUENCE [LARGE SCALE GENOMIC DNA]</scope>
    <source>
        <strain evidence="2 3">DSM 41781</strain>
    </source>
</reference>
<dbReference type="STRING" id="285568.AQJ66_23400"/>
<comment type="caution">
    <text evidence="2">The sequence shown here is derived from an EMBL/GenBank/DDBJ whole genome shotgun (WGS) entry which is preliminary data.</text>
</comment>
<accession>A0A101SXJ3</accession>
<evidence type="ECO:0000313" key="2">
    <source>
        <dbReference type="EMBL" id="KUN82000.1"/>
    </source>
</evidence>